<evidence type="ECO:0000256" key="1">
    <source>
        <dbReference type="SAM" id="MobiDB-lite"/>
    </source>
</evidence>
<evidence type="ECO:0000313" key="2">
    <source>
        <dbReference type="EMBL" id="RMY88051.1"/>
    </source>
</evidence>
<accession>A0A3M7FHU7</accession>
<feature type="compositionally biased region" description="Polar residues" evidence="1">
    <location>
        <begin position="1"/>
        <end position="13"/>
    </location>
</feature>
<name>A0A3M7FHU7_HORWE</name>
<protein>
    <submittedName>
        <fullName evidence="2">Uncharacterized protein</fullName>
    </submittedName>
</protein>
<evidence type="ECO:0000313" key="3">
    <source>
        <dbReference type="Proteomes" id="UP000268823"/>
    </source>
</evidence>
<reference evidence="2 3" key="1">
    <citation type="journal article" date="2018" name="BMC Genomics">
        <title>Genomic evidence for intraspecific hybridization in a clonal and extremely halotolerant yeast.</title>
        <authorList>
            <person name="Gostincar C."/>
            <person name="Stajich J.E."/>
            <person name="Zupancic J."/>
            <person name="Zalar P."/>
            <person name="Gunde-Cimerman N."/>
        </authorList>
    </citation>
    <scope>NUCLEOTIDE SEQUENCE [LARGE SCALE GENOMIC DNA]</scope>
    <source>
        <strain evidence="2 3">EXF-2788</strain>
    </source>
</reference>
<organism evidence="2 3">
    <name type="scientific">Hortaea werneckii</name>
    <name type="common">Black yeast</name>
    <name type="synonym">Cladosporium werneckii</name>
    <dbReference type="NCBI Taxonomy" id="91943"/>
    <lineage>
        <taxon>Eukaryota</taxon>
        <taxon>Fungi</taxon>
        <taxon>Dikarya</taxon>
        <taxon>Ascomycota</taxon>
        <taxon>Pezizomycotina</taxon>
        <taxon>Dothideomycetes</taxon>
        <taxon>Dothideomycetidae</taxon>
        <taxon>Mycosphaerellales</taxon>
        <taxon>Teratosphaeriaceae</taxon>
        <taxon>Hortaea</taxon>
    </lineage>
</organism>
<dbReference type="Proteomes" id="UP000268823">
    <property type="component" value="Unassembled WGS sequence"/>
</dbReference>
<feature type="region of interest" description="Disordered" evidence="1">
    <location>
        <begin position="1"/>
        <end position="89"/>
    </location>
</feature>
<dbReference type="EMBL" id="QWIR01000085">
    <property type="protein sequence ID" value="RMY88051.1"/>
    <property type="molecule type" value="Genomic_DNA"/>
</dbReference>
<gene>
    <name evidence="2" type="ORF">D0861_05045</name>
</gene>
<sequence length="89" mass="9468">MNIENDVNLSTSPDGGAPATSAQVPAETGNPADPDLNADRLRHKCIYRPPESGQGPSAPPAPRRSTPPILPLLGLTDYTTHPHLHTRQT</sequence>
<proteinExistence type="predicted"/>
<comment type="caution">
    <text evidence="2">The sequence shown here is derived from an EMBL/GenBank/DDBJ whole genome shotgun (WGS) entry which is preliminary data.</text>
</comment>
<dbReference type="AlphaFoldDB" id="A0A3M7FHU7"/>